<name>A0A840I6R2_9PROT</name>
<dbReference type="PANTHER" id="PTHR35851">
    <property type="entry name" value="CELL DIVISION PROTEIN FTSQ"/>
    <property type="match status" value="1"/>
</dbReference>
<protein>
    <recommendedName>
        <fullName evidence="9">Cell division protein FtsQ</fullName>
    </recommendedName>
</protein>
<evidence type="ECO:0000256" key="5">
    <source>
        <dbReference type="ARBA" id="ARBA00022692"/>
    </source>
</evidence>
<evidence type="ECO:0000256" key="6">
    <source>
        <dbReference type="ARBA" id="ARBA00022989"/>
    </source>
</evidence>
<comment type="similarity">
    <text evidence="9">Belongs to the FtsQ/DivIB family. FtsQ subfamily.</text>
</comment>
<comment type="caution">
    <text evidence="12">The sequence shown here is derived from an EMBL/GenBank/DDBJ whole genome shotgun (WGS) entry which is preliminary data.</text>
</comment>
<dbReference type="Pfam" id="PF08478">
    <property type="entry name" value="POTRA_1"/>
    <property type="match status" value="1"/>
</dbReference>
<keyword evidence="3 9" id="KW-0997">Cell inner membrane</keyword>
<dbReference type="InterPro" id="IPR005548">
    <property type="entry name" value="Cell_div_FtsQ/DivIB_C"/>
</dbReference>
<keyword evidence="2 9" id="KW-1003">Cell membrane</keyword>
<evidence type="ECO:0000259" key="11">
    <source>
        <dbReference type="PROSITE" id="PS51779"/>
    </source>
</evidence>
<evidence type="ECO:0000256" key="10">
    <source>
        <dbReference type="SAM" id="MobiDB-lite"/>
    </source>
</evidence>
<evidence type="ECO:0000256" key="8">
    <source>
        <dbReference type="ARBA" id="ARBA00023306"/>
    </source>
</evidence>
<keyword evidence="5 9" id="KW-0812">Transmembrane</keyword>
<dbReference type="Proteomes" id="UP000563524">
    <property type="component" value="Unassembled WGS sequence"/>
</dbReference>
<gene>
    <name evidence="9" type="primary">ftsQ</name>
    <name evidence="12" type="ORF">GGQ59_002405</name>
</gene>
<evidence type="ECO:0000256" key="4">
    <source>
        <dbReference type="ARBA" id="ARBA00022618"/>
    </source>
</evidence>
<dbReference type="PANTHER" id="PTHR35851:SF1">
    <property type="entry name" value="CELL DIVISION PROTEIN FTSQ"/>
    <property type="match status" value="1"/>
</dbReference>
<feature type="domain" description="POTRA" evidence="11">
    <location>
        <begin position="101"/>
        <end position="174"/>
    </location>
</feature>
<sequence>MTKRKPAAKTTAKRKAPAKRRGTTAARTRKTAPKGGAMQRTGARLDDVFKRAWSGFLTYAAAGVTAMGLIALFALFAGGYFVNMGERLGGITAGAARAAGFSVSRVTLKGGHSLTEREVLRALWTDEEGSVLGRSLVHFDAEAARGKLEALGPVRYAAVAKLWPNTIHVSVIERSPEALWQDSGGVLHLIDGEGVSLRPVAPAERTDLPVIVGTSAPGAAIPVLSELKRHPQLLKTVAAIVSVSDRRYDLRFRNDFTAKLPEEGIEEALQRLEGLGAGTGKLASSLDYIDLRDPKWAYYKPKAD</sequence>
<keyword evidence="8 9" id="KW-0131">Cell cycle</keyword>
<organism evidence="12 13">
    <name type="scientific">Parvularcula dongshanensis</name>
    <dbReference type="NCBI Taxonomy" id="1173995"/>
    <lineage>
        <taxon>Bacteria</taxon>
        <taxon>Pseudomonadati</taxon>
        <taxon>Pseudomonadota</taxon>
        <taxon>Alphaproteobacteria</taxon>
        <taxon>Parvularculales</taxon>
        <taxon>Parvularculaceae</taxon>
        <taxon>Parvularcula</taxon>
    </lineage>
</organism>
<comment type="function">
    <text evidence="9">Essential cell division protein.</text>
</comment>
<evidence type="ECO:0000256" key="7">
    <source>
        <dbReference type="ARBA" id="ARBA00023136"/>
    </source>
</evidence>
<proteinExistence type="inferred from homology"/>
<dbReference type="HAMAP" id="MF_00911">
    <property type="entry name" value="FtsQ_subfam"/>
    <property type="match status" value="1"/>
</dbReference>
<keyword evidence="6 9" id="KW-1133">Transmembrane helix</keyword>
<feature type="region of interest" description="Disordered" evidence="10">
    <location>
        <begin position="1"/>
        <end position="39"/>
    </location>
</feature>
<dbReference type="GO" id="GO:0032153">
    <property type="term" value="C:cell division site"/>
    <property type="evidence" value="ECO:0007669"/>
    <property type="project" value="UniProtKB-UniRule"/>
</dbReference>
<dbReference type="InterPro" id="IPR034746">
    <property type="entry name" value="POTRA"/>
</dbReference>
<evidence type="ECO:0000313" key="12">
    <source>
        <dbReference type="EMBL" id="MBB4659864.1"/>
    </source>
</evidence>
<comment type="subcellular location">
    <subcellularLocation>
        <location evidence="9">Cell inner membrane</location>
        <topology evidence="9">Single-pass type II membrane protein</topology>
    </subcellularLocation>
    <subcellularLocation>
        <location evidence="1">Membrane</location>
    </subcellularLocation>
    <text evidence="9">Localizes to the division septum.</text>
</comment>
<dbReference type="Pfam" id="PF03799">
    <property type="entry name" value="FtsQ_DivIB_C"/>
    <property type="match status" value="1"/>
</dbReference>
<evidence type="ECO:0000256" key="3">
    <source>
        <dbReference type="ARBA" id="ARBA00022519"/>
    </source>
</evidence>
<dbReference type="InterPro" id="IPR013685">
    <property type="entry name" value="POTRA_FtsQ_type"/>
</dbReference>
<dbReference type="GO" id="GO:0005886">
    <property type="term" value="C:plasma membrane"/>
    <property type="evidence" value="ECO:0007669"/>
    <property type="project" value="UniProtKB-SubCell"/>
</dbReference>
<reference evidence="12 13" key="1">
    <citation type="submission" date="2020-08" db="EMBL/GenBank/DDBJ databases">
        <title>Genomic Encyclopedia of Type Strains, Phase IV (KMG-IV): sequencing the most valuable type-strain genomes for metagenomic binning, comparative biology and taxonomic classification.</title>
        <authorList>
            <person name="Goeker M."/>
        </authorList>
    </citation>
    <scope>NUCLEOTIDE SEQUENCE [LARGE SCALE GENOMIC DNA]</scope>
    <source>
        <strain evidence="12 13">DSM 102850</strain>
    </source>
</reference>
<evidence type="ECO:0000256" key="9">
    <source>
        <dbReference type="HAMAP-Rule" id="MF_00911"/>
    </source>
</evidence>
<feature type="compositionally biased region" description="Basic residues" evidence="10">
    <location>
        <begin position="1"/>
        <end position="32"/>
    </location>
</feature>
<dbReference type="InterPro" id="IPR026579">
    <property type="entry name" value="FtsQ"/>
</dbReference>
<evidence type="ECO:0000256" key="1">
    <source>
        <dbReference type="ARBA" id="ARBA00004370"/>
    </source>
</evidence>
<keyword evidence="7 9" id="KW-0472">Membrane</keyword>
<evidence type="ECO:0000313" key="13">
    <source>
        <dbReference type="Proteomes" id="UP000563524"/>
    </source>
</evidence>
<dbReference type="EMBL" id="JACHOB010000005">
    <property type="protein sequence ID" value="MBB4659864.1"/>
    <property type="molecule type" value="Genomic_DNA"/>
</dbReference>
<feature type="transmembrane region" description="Helical" evidence="9">
    <location>
        <begin position="56"/>
        <end position="82"/>
    </location>
</feature>
<dbReference type="RefSeq" id="WP_183818886.1">
    <property type="nucleotide sequence ID" value="NZ_JACHOB010000005.1"/>
</dbReference>
<keyword evidence="13" id="KW-1185">Reference proteome</keyword>
<dbReference type="AlphaFoldDB" id="A0A840I6R2"/>
<dbReference type="GO" id="GO:0090529">
    <property type="term" value="P:cell septum assembly"/>
    <property type="evidence" value="ECO:0007669"/>
    <property type="project" value="InterPro"/>
</dbReference>
<dbReference type="Gene3D" id="3.10.20.310">
    <property type="entry name" value="membrane protein fhac"/>
    <property type="match status" value="1"/>
</dbReference>
<accession>A0A840I6R2</accession>
<keyword evidence="4 9" id="KW-0132">Cell division</keyword>
<dbReference type="GO" id="GO:0043093">
    <property type="term" value="P:FtsZ-dependent cytokinesis"/>
    <property type="evidence" value="ECO:0007669"/>
    <property type="project" value="UniProtKB-UniRule"/>
</dbReference>
<dbReference type="PROSITE" id="PS51779">
    <property type="entry name" value="POTRA"/>
    <property type="match status" value="1"/>
</dbReference>
<evidence type="ECO:0000256" key="2">
    <source>
        <dbReference type="ARBA" id="ARBA00022475"/>
    </source>
</evidence>